<comment type="caution">
    <text evidence="1">The sequence shown here is derived from an EMBL/GenBank/DDBJ whole genome shotgun (WGS) entry which is preliminary data.</text>
</comment>
<gene>
    <name evidence="1" type="ORF">SDC9_155111</name>
</gene>
<accession>A0A645F346</accession>
<evidence type="ECO:0008006" key="2">
    <source>
        <dbReference type="Google" id="ProtNLM"/>
    </source>
</evidence>
<evidence type="ECO:0000313" key="1">
    <source>
        <dbReference type="EMBL" id="MPN07839.1"/>
    </source>
</evidence>
<organism evidence="1">
    <name type="scientific">bioreactor metagenome</name>
    <dbReference type="NCBI Taxonomy" id="1076179"/>
    <lineage>
        <taxon>unclassified sequences</taxon>
        <taxon>metagenomes</taxon>
        <taxon>ecological metagenomes</taxon>
    </lineage>
</organism>
<dbReference type="Pfam" id="PF12675">
    <property type="entry name" value="DUF3795"/>
    <property type="match status" value="1"/>
</dbReference>
<sequence length="88" mass="10081">MIESRCGISCSQCHYKEEFNCKGCLAINKPFWGDSCPIKDCCEEKKHSHCGECTNFPCTLLIGFSYDKDQGDNGLRIENCRCWKQNCK</sequence>
<reference evidence="1" key="1">
    <citation type="submission" date="2019-08" db="EMBL/GenBank/DDBJ databases">
        <authorList>
            <person name="Kucharzyk K."/>
            <person name="Murdoch R.W."/>
            <person name="Higgins S."/>
            <person name="Loffler F."/>
        </authorList>
    </citation>
    <scope>NUCLEOTIDE SEQUENCE</scope>
</reference>
<dbReference type="AlphaFoldDB" id="A0A645F346"/>
<dbReference type="InterPro" id="IPR024227">
    <property type="entry name" value="DUF3795"/>
</dbReference>
<name>A0A645F346_9ZZZZ</name>
<dbReference type="EMBL" id="VSSQ01053844">
    <property type="protein sequence ID" value="MPN07839.1"/>
    <property type="molecule type" value="Genomic_DNA"/>
</dbReference>
<protein>
    <recommendedName>
        <fullName evidence="2">DUF3795 domain-containing protein</fullName>
    </recommendedName>
</protein>
<proteinExistence type="predicted"/>